<dbReference type="AlphaFoldDB" id="A0A8T0GQP6"/>
<dbReference type="PROSITE" id="PS51296">
    <property type="entry name" value="RIESKE"/>
    <property type="match status" value="1"/>
</dbReference>
<evidence type="ECO:0000256" key="4">
    <source>
        <dbReference type="ARBA" id="ARBA00022714"/>
    </source>
</evidence>
<dbReference type="GO" id="GO:0045036">
    <property type="term" value="P:protein targeting to chloroplast"/>
    <property type="evidence" value="ECO:0007669"/>
    <property type="project" value="TreeGrafter"/>
</dbReference>
<keyword evidence="5" id="KW-0479">Metal-binding</keyword>
<keyword evidence="6" id="KW-0809">Transit peptide</keyword>
<dbReference type="Gene3D" id="3.90.380.10">
    <property type="entry name" value="Naphthalene 1,2-dioxygenase Alpha Subunit, Chain A, domain 1"/>
    <property type="match status" value="1"/>
</dbReference>
<dbReference type="InterPro" id="IPR036922">
    <property type="entry name" value="Rieske_2Fe-2S_sf"/>
</dbReference>
<evidence type="ECO:0000256" key="2">
    <source>
        <dbReference type="ARBA" id="ARBA00022528"/>
    </source>
</evidence>
<evidence type="ECO:0000259" key="9">
    <source>
        <dbReference type="PROSITE" id="PS51296"/>
    </source>
</evidence>
<dbReference type="GO" id="GO:0009507">
    <property type="term" value="C:chloroplast"/>
    <property type="evidence" value="ECO:0007669"/>
    <property type="project" value="UniProtKB-SubCell"/>
</dbReference>
<dbReference type="EMBL" id="CM026430">
    <property type="protein sequence ID" value="KAG0560907.1"/>
    <property type="molecule type" value="Genomic_DNA"/>
</dbReference>
<evidence type="ECO:0000256" key="3">
    <source>
        <dbReference type="ARBA" id="ARBA00022640"/>
    </source>
</evidence>
<comment type="subcellular location">
    <subcellularLocation>
        <location evidence="1">Plastid</location>
        <location evidence="1">Chloroplast</location>
    </subcellularLocation>
</comment>
<dbReference type="GO" id="GO:0010277">
    <property type="term" value="F:chlorophyllide a oxygenase activity"/>
    <property type="evidence" value="ECO:0007669"/>
    <property type="project" value="InterPro"/>
</dbReference>
<evidence type="ECO:0000256" key="6">
    <source>
        <dbReference type="ARBA" id="ARBA00022946"/>
    </source>
</evidence>
<keyword evidence="8" id="KW-0411">Iron-sulfur</keyword>
<gene>
    <name evidence="10" type="ORF">KC19_9G023600</name>
</gene>
<dbReference type="GO" id="GO:0051537">
    <property type="term" value="F:2 iron, 2 sulfur cluster binding"/>
    <property type="evidence" value="ECO:0007669"/>
    <property type="project" value="UniProtKB-KW"/>
</dbReference>
<comment type="caution">
    <text evidence="10">The sequence shown here is derived from an EMBL/GenBank/DDBJ whole genome shotgun (WGS) entry which is preliminary data.</text>
</comment>
<evidence type="ECO:0000313" key="10">
    <source>
        <dbReference type="EMBL" id="KAG0560907.1"/>
    </source>
</evidence>
<dbReference type="Proteomes" id="UP000822688">
    <property type="component" value="Chromosome 9"/>
</dbReference>
<evidence type="ECO:0000256" key="8">
    <source>
        <dbReference type="ARBA" id="ARBA00023014"/>
    </source>
</evidence>
<dbReference type="PANTHER" id="PTHR21266:SF29">
    <property type="entry name" value="PROTEIN TIC 55, CHLOROPLASTIC"/>
    <property type="match status" value="1"/>
</dbReference>
<name>A0A8T0GQP6_CERPU</name>
<dbReference type="Gene3D" id="2.102.10.10">
    <property type="entry name" value="Rieske [2Fe-2S] iron-sulphur domain"/>
    <property type="match status" value="1"/>
</dbReference>
<proteinExistence type="predicted"/>
<dbReference type="Pfam" id="PF00355">
    <property type="entry name" value="Rieske"/>
    <property type="match status" value="1"/>
</dbReference>
<keyword evidence="7" id="KW-0408">Iron</keyword>
<dbReference type="SUPFAM" id="SSF55961">
    <property type="entry name" value="Bet v1-like"/>
    <property type="match status" value="1"/>
</dbReference>
<protein>
    <recommendedName>
        <fullName evidence="9">Rieske domain-containing protein</fullName>
    </recommendedName>
</protein>
<keyword evidence="2" id="KW-0150">Chloroplast</keyword>
<keyword evidence="4" id="KW-0001">2Fe-2S</keyword>
<sequence>MMAMAMASTGPLQVELRGLGTSWRTGRSGPVRCGLGGRGRLGRRWVIGVQSEVVHGKGHVRGGREVVSGRRRAGVRRVVADAGAVKTDESGSLIESKVEGDEKDDVVEYDWEKEWYPMYLVAEMPKSAPLGLTVFDKKLVLFYDGNGEINCFEDRCPHRLAKLSEGQVIDGQLECLYHGWQFNGSGQCTKIPQLAPGAKIPKQACAKTYAVKVSQDIIWVWLADKSTADPSKLPWFEHYEKEGFQHISSIHELPYDYSILLENLMDPAHIPISHDRTDRSAKRENAQALVFEVTERSSRGFAGVWKEISSPTFTNTTRFEAPCCLRNDKLSVDDKGKEVQSSAVFLCRPAGQGKSMLIVRFGSTGFPKAIKSIPSWLIHSTSSSVFEQDMGFLASQNEYLIKTNRPTKDLYLNLKSSDTWVSEFRKWNDKTGHGMPYYFGHETLSLPKNPALTEAAPAGVAAATASTYPAQGSFGQMFARDPTNRYFRHVVHCKSCLSTLNAFQKYQKVSPSHNILRRSVESDSLKTRSTSHLLYSQSCVCRTDSSFQLNFTPEKLQSSRMCKVKQSISGSLNCLFMIS</sequence>
<organism evidence="10 11">
    <name type="scientific">Ceratodon purpureus</name>
    <name type="common">Fire moss</name>
    <name type="synonym">Dicranum purpureum</name>
    <dbReference type="NCBI Taxonomy" id="3225"/>
    <lineage>
        <taxon>Eukaryota</taxon>
        <taxon>Viridiplantae</taxon>
        <taxon>Streptophyta</taxon>
        <taxon>Embryophyta</taxon>
        <taxon>Bryophyta</taxon>
        <taxon>Bryophytina</taxon>
        <taxon>Bryopsida</taxon>
        <taxon>Dicranidae</taxon>
        <taxon>Pseudoditrichales</taxon>
        <taxon>Ditrichaceae</taxon>
        <taxon>Ceratodon</taxon>
    </lineage>
</organism>
<evidence type="ECO:0000256" key="1">
    <source>
        <dbReference type="ARBA" id="ARBA00004229"/>
    </source>
</evidence>
<evidence type="ECO:0000313" key="11">
    <source>
        <dbReference type="Proteomes" id="UP000822688"/>
    </source>
</evidence>
<evidence type="ECO:0000256" key="7">
    <source>
        <dbReference type="ARBA" id="ARBA00023004"/>
    </source>
</evidence>
<keyword evidence="3" id="KW-0934">Plastid</keyword>
<reference evidence="10" key="1">
    <citation type="submission" date="2020-06" db="EMBL/GenBank/DDBJ databases">
        <title>WGS assembly of Ceratodon purpureus strain R40.</title>
        <authorList>
            <person name="Carey S.B."/>
            <person name="Jenkins J."/>
            <person name="Shu S."/>
            <person name="Lovell J.T."/>
            <person name="Sreedasyam A."/>
            <person name="Maumus F."/>
            <person name="Tiley G.P."/>
            <person name="Fernandez-Pozo N."/>
            <person name="Barry K."/>
            <person name="Chen C."/>
            <person name="Wang M."/>
            <person name="Lipzen A."/>
            <person name="Daum C."/>
            <person name="Saski C.A."/>
            <person name="Payton A.C."/>
            <person name="Mcbreen J.C."/>
            <person name="Conrad R.E."/>
            <person name="Kollar L.M."/>
            <person name="Olsson S."/>
            <person name="Huttunen S."/>
            <person name="Landis J.B."/>
            <person name="Wickett N.J."/>
            <person name="Johnson M.G."/>
            <person name="Rensing S.A."/>
            <person name="Grimwood J."/>
            <person name="Schmutz J."/>
            <person name="Mcdaniel S.F."/>
        </authorList>
    </citation>
    <scope>NUCLEOTIDE SEQUENCE</scope>
    <source>
        <strain evidence="10">R40</strain>
    </source>
</reference>
<dbReference type="SUPFAM" id="SSF50022">
    <property type="entry name" value="ISP domain"/>
    <property type="match status" value="1"/>
</dbReference>
<evidence type="ECO:0000256" key="5">
    <source>
        <dbReference type="ARBA" id="ARBA00022723"/>
    </source>
</evidence>
<feature type="domain" description="Rieske" evidence="9">
    <location>
        <begin position="115"/>
        <end position="220"/>
    </location>
</feature>
<dbReference type="InterPro" id="IPR050584">
    <property type="entry name" value="Cholesterol_7-desaturase"/>
</dbReference>
<dbReference type="Pfam" id="PF08417">
    <property type="entry name" value="PaO"/>
    <property type="match status" value="1"/>
</dbReference>
<dbReference type="InterPro" id="IPR017941">
    <property type="entry name" value="Rieske_2Fe-2S"/>
</dbReference>
<accession>A0A8T0GQP6</accession>
<dbReference type="InterPro" id="IPR013626">
    <property type="entry name" value="PaO"/>
</dbReference>
<dbReference type="GO" id="GO:0046872">
    <property type="term" value="F:metal ion binding"/>
    <property type="evidence" value="ECO:0007669"/>
    <property type="project" value="UniProtKB-KW"/>
</dbReference>
<keyword evidence="11" id="KW-1185">Reference proteome</keyword>
<dbReference type="PANTHER" id="PTHR21266">
    <property type="entry name" value="IRON-SULFUR DOMAIN CONTAINING PROTEIN"/>
    <property type="match status" value="1"/>
</dbReference>